<dbReference type="AlphaFoldDB" id="A0A3B3VSJ4"/>
<proteinExistence type="predicted"/>
<dbReference type="STRING" id="48699.ENSPLAP00000027847"/>
<evidence type="ECO:0000313" key="1">
    <source>
        <dbReference type="Ensembl" id="ENSPLAP00000027847.1"/>
    </source>
</evidence>
<name>A0A3B3VSJ4_9TELE</name>
<reference evidence="1" key="1">
    <citation type="submission" date="2025-08" db="UniProtKB">
        <authorList>
            <consortium name="Ensembl"/>
        </authorList>
    </citation>
    <scope>IDENTIFICATION</scope>
</reference>
<protein>
    <recommendedName>
        <fullName evidence="3">L1 transposable element RRM domain-containing protein</fullName>
    </recommendedName>
</protein>
<keyword evidence="2" id="KW-1185">Reference proteome</keyword>
<evidence type="ECO:0000313" key="2">
    <source>
        <dbReference type="Proteomes" id="UP000261500"/>
    </source>
</evidence>
<dbReference type="GeneTree" id="ENSGT00990000204458"/>
<dbReference type="Proteomes" id="UP000261500">
    <property type="component" value="Unplaced"/>
</dbReference>
<sequence length="325" mass="36800">MATSSKKHSAKQTQEQLNIRSVDNEELARLVKLAVADAIKEAIPALVEEVVAQLSAKTQAIIAEQVAELRTEMLTTRADTSACMERMETTQNRMTELDGRLSTLVDKLTTHCATLEDKVAHLEDRSHRDNLRILGIPENPETANPLAYILDAIPKWFPEMGSVEIMRAHRVGPAREDANHKPIPHPLLLKLLRFTDRDKILGAARKTMVKLDGSPVRFAPDYSTRTFRRRLAFSNMIGALQKLGFHTFLLYPAKLKVMRGGTTHIFDTPQMAEKFGLCPATFRCASAAPHLKRIIRSLARLRRTDLHREEVIKPFHSTVFYLWHI</sequence>
<accession>A0A3B3VSJ4</accession>
<reference evidence="1" key="2">
    <citation type="submission" date="2025-09" db="UniProtKB">
        <authorList>
            <consortium name="Ensembl"/>
        </authorList>
    </citation>
    <scope>IDENTIFICATION</scope>
</reference>
<dbReference type="InterPro" id="IPR004244">
    <property type="entry name" value="Transposase_22"/>
</dbReference>
<evidence type="ECO:0008006" key="3">
    <source>
        <dbReference type="Google" id="ProtNLM"/>
    </source>
</evidence>
<dbReference type="Gene3D" id="3.30.70.1820">
    <property type="entry name" value="L1 transposable element, RRM domain"/>
    <property type="match status" value="1"/>
</dbReference>
<organism evidence="1 2">
    <name type="scientific">Poecilia latipinna</name>
    <name type="common">sailfin molly</name>
    <dbReference type="NCBI Taxonomy" id="48699"/>
    <lineage>
        <taxon>Eukaryota</taxon>
        <taxon>Metazoa</taxon>
        <taxon>Chordata</taxon>
        <taxon>Craniata</taxon>
        <taxon>Vertebrata</taxon>
        <taxon>Euteleostomi</taxon>
        <taxon>Actinopterygii</taxon>
        <taxon>Neopterygii</taxon>
        <taxon>Teleostei</taxon>
        <taxon>Neoteleostei</taxon>
        <taxon>Acanthomorphata</taxon>
        <taxon>Ovalentaria</taxon>
        <taxon>Atherinomorphae</taxon>
        <taxon>Cyprinodontiformes</taxon>
        <taxon>Poeciliidae</taxon>
        <taxon>Poeciliinae</taxon>
        <taxon>Poecilia</taxon>
    </lineage>
</organism>
<dbReference type="PANTHER" id="PTHR11505">
    <property type="entry name" value="L1 TRANSPOSABLE ELEMENT-RELATED"/>
    <property type="match status" value="1"/>
</dbReference>
<dbReference type="Ensembl" id="ENSPLAT00000021274.1">
    <property type="protein sequence ID" value="ENSPLAP00000027847.1"/>
    <property type="gene ID" value="ENSPLAG00000016788.1"/>
</dbReference>